<reference evidence="3" key="3">
    <citation type="submission" date="2017-10" db="EMBL/GenBank/DDBJ databases">
        <authorList>
            <person name="Banno H."/>
            <person name="Chua N.-H."/>
        </authorList>
    </citation>
    <scope>NUCLEOTIDE SEQUENCE [LARGE SCALE GENOMIC DNA]</scope>
    <source>
        <strain evidence="3">Kuenenia_mbr1_ru-nijmegen</strain>
    </source>
</reference>
<dbReference type="PANTHER" id="PTHR34849:SF1">
    <property type="entry name" value="SLR0770 PROTEIN"/>
    <property type="match status" value="1"/>
</dbReference>
<proteinExistence type="predicted"/>
<reference evidence="1" key="1">
    <citation type="journal article" date="2006" name="Nature">
        <title>Deciphering the evolution and metabolism of an anammox bacterium from a community genome.</title>
        <authorList>
            <person name="Strous M."/>
            <person name="Pelletier E."/>
            <person name="Mangenot S."/>
            <person name="Rattei T."/>
            <person name="Lehner A."/>
            <person name="Taylor M.W."/>
            <person name="Horn M."/>
            <person name="Daims H."/>
            <person name="Bartol-Mavel D."/>
            <person name="Wincker P."/>
            <person name="Barbe V."/>
            <person name="Fonknechten N."/>
            <person name="Vallenet D."/>
            <person name="Segurens B."/>
            <person name="Schenowitz-Truong C."/>
            <person name="Medigue C."/>
            <person name="Collingro A."/>
            <person name="Snel B."/>
            <person name="Dutilh B.E."/>
            <person name="OpDenCamp H.J.M."/>
            <person name="vanDerDrift C."/>
            <person name="Cirpus I."/>
            <person name="vanDePas-Schoonen K.T."/>
            <person name="Harhangi H.R."/>
            <person name="vanNiftrik L."/>
            <person name="Schmid M."/>
            <person name="Keltjens J."/>
            <person name="vanDeVossenberg J."/>
            <person name="Kartal B."/>
            <person name="Meier H."/>
            <person name="Frishman D."/>
            <person name="Huynen M.A."/>
            <person name="Mewes H."/>
            <person name="Weissenbach J."/>
            <person name="Jetten M.S.M."/>
            <person name="Wagner M."/>
            <person name="LePaslier D."/>
        </authorList>
    </citation>
    <scope>NUCLEOTIDE SEQUENCE</scope>
</reference>
<dbReference type="Gene3D" id="1.10.10.10">
    <property type="entry name" value="Winged helix-like DNA-binding domain superfamily/Winged helix DNA-binding domain"/>
    <property type="match status" value="1"/>
</dbReference>
<dbReference type="EMBL" id="LT934425">
    <property type="protein sequence ID" value="SOH06385.1"/>
    <property type="molecule type" value="Genomic_DNA"/>
</dbReference>
<dbReference type="InterPro" id="IPR036388">
    <property type="entry name" value="WH-like_DNA-bd_sf"/>
</dbReference>
<dbReference type="PANTHER" id="PTHR34849">
    <property type="entry name" value="SSL5025 PROTEIN"/>
    <property type="match status" value="1"/>
</dbReference>
<organism evidence="1">
    <name type="scientific">Kuenenia stuttgartiensis</name>
    <dbReference type="NCBI Taxonomy" id="174633"/>
    <lineage>
        <taxon>Bacteria</taxon>
        <taxon>Pseudomonadati</taxon>
        <taxon>Planctomycetota</taxon>
        <taxon>Candidatus Brocadiia</taxon>
        <taxon>Candidatus Brocadiales</taxon>
        <taxon>Candidatus Brocadiaceae</taxon>
        <taxon>Candidatus Kuenenia</taxon>
    </lineage>
</organism>
<reference evidence="4" key="4">
    <citation type="submission" date="2017-10" db="EMBL/GenBank/DDBJ databases">
        <authorList>
            <person name="Frank J."/>
        </authorList>
    </citation>
    <scope>NUCLEOTIDE SEQUENCE [LARGE SCALE GENOMIC DNA]</scope>
</reference>
<dbReference type="AlphaFoldDB" id="Q1Q7D4"/>
<dbReference type="Proteomes" id="UP000501926">
    <property type="component" value="Chromosome"/>
</dbReference>
<sequence>MFVSTQHRYIEKDPGKYEGKAIIKGTRIPVASIVNHYRSGMGIEEILDGYPSLTPAQLFDALSYYFDNKEEIDKKFE</sequence>
<dbReference type="SUPFAM" id="SSF46689">
    <property type="entry name" value="Homeodomain-like"/>
    <property type="match status" value="1"/>
</dbReference>
<dbReference type="EMBL" id="CP049055">
    <property type="protein sequence ID" value="QII12073.1"/>
    <property type="molecule type" value="Genomic_DNA"/>
</dbReference>
<dbReference type="OrthoDB" id="287589at2"/>
<dbReference type="EMBL" id="CT573071">
    <property type="protein sequence ID" value="CAJ73492.1"/>
    <property type="molecule type" value="Genomic_DNA"/>
</dbReference>
<dbReference type="RefSeq" id="WP_099326797.1">
    <property type="nucleotide sequence ID" value="NZ_CP049055.1"/>
</dbReference>
<dbReference type="KEGG" id="kst:KSMBR1_3913"/>
<evidence type="ECO:0000313" key="2">
    <source>
        <dbReference type="EMBL" id="QII12073.1"/>
    </source>
</evidence>
<dbReference type="Proteomes" id="UP000221734">
    <property type="component" value="Chromosome Kuenenia_stuttgartiensis_MBR1"/>
</dbReference>
<reference evidence="1" key="2">
    <citation type="submission" date="2006-01" db="EMBL/GenBank/DDBJ databases">
        <authorList>
            <person name="Genoscope"/>
        </authorList>
    </citation>
    <scope>NUCLEOTIDE SEQUENCE</scope>
</reference>
<accession>Q1Q7D4</accession>
<evidence type="ECO:0008006" key="6">
    <source>
        <dbReference type="Google" id="ProtNLM"/>
    </source>
</evidence>
<dbReference type="Pfam" id="PF04255">
    <property type="entry name" value="DUF433"/>
    <property type="match status" value="1"/>
</dbReference>
<evidence type="ECO:0000313" key="3">
    <source>
        <dbReference type="EMBL" id="SOH06385.1"/>
    </source>
</evidence>
<gene>
    <name evidence="2" type="ORF">KsCSTR_26940</name>
    <name evidence="3" type="ORF">KSMBR1_3913</name>
    <name evidence="1" type="ORF">kuste2742</name>
</gene>
<evidence type="ECO:0000313" key="4">
    <source>
        <dbReference type="Proteomes" id="UP000221734"/>
    </source>
</evidence>
<evidence type="ECO:0000313" key="1">
    <source>
        <dbReference type="EMBL" id="CAJ73492.1"/>
    </source>
</evidence>
<evidence type="ECO:0000313" key="5">
    <source>
        <dbReference type="Proteomes" id="UP000501926"/>
    </source>
</evidence>
<dbReference type="InterPro" id="IPR009057">
    <property type="entry name" value="Homeodomain-like_sf"/>
</dbReference>
<name>Q1Q7D4_KUEST</name>
<reference evidence="2 5" key="5">
    <citation type="submission" date="2020-02" db="EMBL/GenBank/DDBJ databases">
        <title>Newly sequenced genome of strain CSTR1 showed variability in Candidatus Kuenenia stuttgartiensis genomes.</title>
        <authorList>
            <person name="Ding C."/>
            <person name="Adrian L."/>
        </authorList>
    </citation>
    <scope>NUCLEOTIDE SEQUENCE [LARGE SCALE GENOMIC DNA]</scope>
    <source>
        <strain evidence="2 5">CSTR1</strain>
    </source>
</reference>
<dbReference type="InterPro" id="IPR007367">
    <property type="entry name" value="DUF433"/>
</dbReference>
<keyword evidence="4" id="KW-1185">Reference proteome</keyword>
<protein>
    <recommendedName>
        <fullName evidence="6">DUF433 domain-containing protein</fullName>
    </recommendedName>
</protein>